<protein>
    <submittedName>
        <fullName evidence="2">Uncharacterized protein</fullName>
    </submittedName>
</protein>
<gene>
    <name evidence="2" type="ORF">FG385_18605</name>
</gene>
<proteinExistence type="predicted"/>
<dbReference type="EMBL" id="VDFW01000016">
    <property type="protein sequence ID" value="TNC24087.1"/>
    <property type="molecule type" value="Genomic_DNA"/>
</dbReference>
<accession>A0A5C4LX00</accession>
<evidence type="ECO:0000256" key="1">
    <source>
        <dbReference type="SAM" id="Phobius"/>
    </source>
</evidence>
<reference evidence="2 3" key="1">
    <citation type="submission" date="2019-06" db="EMBL/GenBank/DDBJ databases">
        <title>Amycolatopsis alkalitolerans sp. nov., isolated from Gastrodia elata Blume.</title>
        <authorList>
            <person name="Narsing Rao M.P."/>
            <person name="Li W.J."/>
        </authorList>
    </citation>
    <scope>NUCLEOTIDE SEQUENCE [LARGE SCALE GENOMIC DNA]</scope>
    <source>
        <strain evidence="2 3">SYSUP0005</strain>
    </source>
</reference>
<evidence type="ECO:0000313" key="2">
    <source>
        <dbReference type="EMBL" id="TNC24087.1"/>
    </source>
</evidence>
<keyword evidence="1" id="KW-0812">Transmembrane</keyword>
<keyword evidence="1" id="KW-0472">Membrane</keyword>
<name>A0A5C4LX00_9PSEU</name>
<keyword evidence="1" id="KW-1133">Transmembrane helix</keyword>
<keyword evidence="3" id="KW-1185">Reference proteome</keyword>
<dbReference type="Proteomes" id="UP000305546">
    <property type="component" value="Unassembled WGS sequence"/>
</dbReference>
<sequence length="208" mass="21286">MVAPQYPPAGGGGTAPLPRIPAAPARGRARLLKAMGLVAVAVVAGLVWWLIRHEPEAPVAQAPAKEFSFTAAGGPVAGTDCAGKSTGEVRRWFADHACRKLTRALFTTNASGSKALVSVVVVTMPTDAGAGRLKALVDTDGTGNVLDLVHDGTARIAGAPALAGGEYASHADGNRVTIVLSAFFDGRQDRATLGRVNTEALDLATRLG</sequence>
<feature type="transmembrane region" description="Helical" evidence="1">
    <location>
        <begin position="31"/>
        <end position="51"/>
    </location>
</feature>
<evidence type="ECO:0000313" key="3">
    <source>
        <dbReference type="Proteomes" id="UP000305546"/>
    </source>
</evidence>
<dbReference type="OrthoDB" id="3692129at2"/>
<dbReference type="RefSeq" id="WP_139098040.1">
    <property type="nucleotide sequence ID" value="NZ_VDFW01000016.1"/>
</dbReference>
<dbReference type="AlphaFoldDB" id="A0A5C4LX00"/>
<comment type="caution">
    <text evidence="2">The sequence shown here is derived from an EMBL/GenBank/DDBJ whole genome shotgun (WGS) entry which is preliminary data.</text>
</comment>
<organism evidence="2 3">
    <name type="scientific">Amycolatopsis alkalitolerans</name>
    <dbReference type="NCBI Taxonomy" id="2547244"/>
    <lineage>
        <taxon>Bacteria</taxon>
        <taxon>Bacillati</taxon>
        <taxon>Actinomycetota</taxon>
        <taxon>Actinomycetes</taxon>
        <taxon>Pseudonocardiales</taxon>
        <taxon>Pseudonocardiaceae</taxon>
        <taxon>Amycolatopsis</taxon>
    </lineage>
</organism>